<dbReference type="KEGG" id="pmes:FX988_04085"/>
<evidence type="ECO:0000256" key="1">
    <source>
        <dbReference type="SAM" id="Phobius"/>
    </source>
</evidence>
<reference evidence="3 4" key="1">
    <citation type="submission" date="2019-12" db="EMBL/GenBank/DDBJ databases">
        <title>Genome sequencing and assembly of endphytes of Porphyra tenera.</title>
        <authorList>
            <person name="Park J.M."/>
            <person name="Shin R."/>
            <person name="Jo S.H."/>
        </authorList>
    </citation>
    <scope>NUCLEOTIDE SEQUENCE [LARGE SCALE GENOMIC DNA]</scope>
    <source>
        <strain evidence="3 4">GPM4</strain>
    </source>
</reference>
<feature type="transmembrane region" description="Helical" evidence="1">
    <location>
        <begin position="201"/>
        <end position="223"/>
    </location>
</feature>
<feature type="transmembrane region" description="Helical" evidence="1">
    <location>
        <begin position="132"/>
        <end position="153"/>
    </location>
</feature>
<dbReference type="AlphaFoldDB" id="A0A857JNZ0"/>
<sequence length="224" mass="24599">MWNKRLNILGCSLLSLLMVPEVFAHGVAHQDQGFLSSASGVHFAPYMYLGAKHMVTGYDHLLYLAGVVFFLGKLRDITLFVSLFALGHSITLLLGVLTSVHINPFIIDAIIGLSVSYKALENLAAIRFFDPKIMVFTFGLAHGFGLSSKLQYLSLSNDGLVTNMLAFNLGVEVGQVLALVLLYLGFTWLRRQPDFHSHARGVNLLLFAAGLTLFGMQTVGYFLS</sequence>
<keyword evidence="2" id="KW-0732">Signal</keyword>
<accession>A0A857JNZ0</accession>
<feature type="transmembrane region" description="Helical" evidence="1">
    <location>
        <begin position="165"/>
        <end position="189"/>
    </location>
</feature>
<name>A0A857JNZ0_9ALTE</name>
<evidence type="ECO:0000313" key="3">
    <source>
        <dbReference type="EMBL" id="QHJ13805.1"/>
    </source>
</evidence>
<proteinExistence type="predicted"/>
<keyword evidence="4" id="KW-1185">Reference proteome</keyword>
<dbReference type="RefSeq" id="WP_160181867.1">
    <property type="nucleotide sequence ID" value="NZ_CP047656.1"/>
</dbReference>
<feature type="transmembrane region" description="Helical" evidence="1">
    <location>
        <begin position="77"/>
        <end position="96"/>
    </location>
</feature>
<feature type="signal peptide" evidence="2">
    <location>
        <begin position="1"/>
        <end position="24"/>
    </location>
</feature>
<dbReference type="OrthoDB" id="9808870at2"/>
<evidence type="ECO:0000256" key="2">
    <source>
        <dbReference type="SAM" id="SignalP"/>
    </source>
</evidence>
<evidence type="ECO:0008006" key="5">
    <source>
        <dbReference type="Google" id="ProtNLM"/>
    </source>
</evidence>
<evidence type="ECO:0000313" key="4">
    <source>
        <dbReference type="Proteomes" id="UP000464524"/>
    </source>
</evidence>
<feature type="chain" id="PRO_5032322705" description="HupE/UreJ family protein" evidence="2">
    <location>
        <begin position="25"/>
        <end position="224"/>
    </location>
</feature>
<keyword evidence="1" id="KW-0472">Membrane</keyword>
<organism evidence="3 4">
    <name type="scientific">Paraglaciecola mesophila</name>
    <dbReference type="NCBI Taxonomy" id="197222"/>
    <lineage>
        <taxon>Bacteria</taxon>
        <taxon>Pseudomonadati</taxon>
        <taxon>Pseudomonadota</taxon>
        <taxon>Gammaproteobacteria</taxon>
        <taxon>Alteromonadales</taxon>
        <taxon>Alteromonadaceae</taxon>
        <taxon>Paraglaciecola</taxon>
    </lineage>
</organism>
<keyword evidence="1" id="KW-1133">Transmembrane helix</keyword>
<feature type="transmembrane region" description="Helical" evidence="1">
    <location>
        <begin position="102"/>
        <end position="120"/>
    </location>
</feature>
<dbReference type="Proteomes" id="UP000464524">
    <property type="component" value="Chromosome"/>
</dbReference>
<keyword evidence="1" id="KW-0812">Transmembrane</keyword>
<dbReference type="InterPro" id="IPR032809">
    <property type="entry name" value="Put_HupE_UreJ"/>
</dbReference>
<gene>
    <name evidence="3" type="ORF">FX988_04085</name>
</gene>
<dbReference type="Pfam" id="PF13795">
    <property type="entry name" value="HupE_UreJ_2"/>
    <property type="match status" value="1"/>
</dbReference>
<protein>
    <recommendedName>
        <fullName evidence="5">HupE/UreJ family protein</fullName>
    </recommendedName>
</protein>
<dbReference type="EMBL" id="CP047656">
    <property type="protein sequence ID" value="QHJ13805.1"/>
    <property type="molecule type" value="Genomic_DNA"/>
</dbReference>
<feature type="transmembrane region" description="Helical" evidence="1">
    <location>
        <begin position="48"/>
        <end position="70"/>
    </location>
</feature>